<proteinExistence type="predicted"/>
<dbReference type="AlphaFoldDB" id="A0A0E9WH63"/>
<accession>A0A0E9WH63</accession>
<evidence type="ECO:0000313" key="1">
    <source>
        <dbReference type="EMBL" id="JAH88798.1"/>
    </source>
</evidence>
<reference evidence="1" key="1">
    <citation type="submission" date="2014-11" db="EMBL/GenBank/DDBJ databases">
        <authorList>
            <person name="Amaro Gonzalez C."/>
        </authorList>
    </citation>
    <scope>NUCLEOTIDE SEQUENCE</scope>
</reference>
<protein>
    <submittedName>
        <fullName evidence="1">Uncharacterized protein</fullName>
    </submittedName>
</protein>
<organism evidence="1">
    <name type="scientific">Anguilla anguilla</name>
    <name type="common">European freshwater eel</name>
    <name type="synonym">Muraena anguilla</name>
    <dbReference type="NCBI Taxonomy" id="7936"/>
    <lineage>
        <taxon>Eukaryota</taxon>
        <taxon>Metazoa</taxon>
        <taxon>Chordata</taxon>
        <taxon>Craniata</taxon>
        <taxon>Vertebrata</taxon>
        <taxon>Euteleostomi</taxon>
        <taxon>Actinopterygii</taxon>
        <taxon>Neopterygii</taxon>
        <taxon>Teleostei</taxon>
        <taxon>Anguilliformes</taxon>
        <taxon>Anguillidae</taxon>
        <taxon>Anguilla</taxon>
    </lineage>
</organism>
<sequence>MEVMDRLVPVFLPYDYYYDFYFIFGVKKAQEVLLKVVYMGTLRAKLRNSLISRERRCAL</sequence>
<dbReference type="EMBL" id="GBXM01019779">
    <property type="protein sequence ID" value="JAH88798.1"/>
    <property type="molecule type" value="Transcribed_RNA"/>
</dbReference>
<name>A0A0E9WH63_ANGAN</name>
<reference evidence="1" key="2">
    <citation type="journal article" date="2015" name="Fish Shellfish Immunol.">
        <title>Early steps in the European eel (Anguilla anguilla)-Vibrio vulnificus interaction in the gills: Role of the RtxA13 toxin.</title>
        <authorList>
            <person name="Callol A."/>
            <person name="Pajuelo D."/>
            <person name="Ebbesson L."/>
            <person name="Teles M."/>
            <person name="MacKenzie S."/>
            <person name="Amaro C."/>
        </authorList>
    </citation>
    <scope>NUCLEOTIDE SEQUENCE</scope>
</reference>